<dbReference type="InterPro" id="IPR043502">
    <property type="entry name" value="DNA/RNA_pol_sf"/>
</dbReference>
<organism evidence="3">
    <name type="scientific">Sesamum latifolium</name>
    <dbReference type="NCBI Taxonomy" id="2727402"/>
    <lineage>
        <taxon>Eukaryota</taxon>
        <taxon>Viridiplantae</taxon>
        <taxon>Streptophyta</taxon>
        <taxon>Embryophyta</taxon>
        <taxon>Tracheophyta</taxon>
        <taxon>Spermatophyta</taxon>
        <taxon>Magnoliopsida</taxon>
        <taxon>eudicotyledons</taxon>
        <taxon>Gunneridae</taxon>
        <taxon>Pentapetalae</taxon>
        <taxon>asterids</taxon>
        <taxon>lamiids</taxon>
        <taxon>Lamiales</taxon>
        <taxon>Pedaliaceae</taxon>
        <taxon>Sesamum</taxon>
    </lineage>
</organism>
<name>A0AAW2XUD0_9LAMI</name>
<protein>
    <submittedName>
        <fullName evidence="3">Retrovirus-related Pol polyprotein from transposon RE1</fullName>
    </submittedName>
</protein>
<comment type="caution">
    <text evidence="3">The sequence shown here is derived from an EMBL/GenBank/DDBJ whole genome shotgun (WGS) entry which is preliminary data.</text>
</comment>
<feature type="region of interest" description="Disordered" evidence="1">
    <location>
        <begin position="1"/>
        <end position="37"/>
    </location>
</feature>
<evidence type="ECO:0000313" key="3">
    <source>
        <dbReference type="EMBL" id="KAL0457744.1"/>
    </source>
</evidence>
<evidence type="ECO:0000259" key="2">
    <source>
        <dbReference type="Pfam" id="PF07727"/>
    </source>
</evidence>
<dbReference type="AlphaFoldDB" id="A0AAW2XUD0"/>
<sequence length="230" mass="26186">MVSEHEETEKLQHIEQAKEPVTQQEQPTLPRRSTRQVTRPSWLNDFVCNAENISPPTDITLTHIHSCFVERLSVLQEPKGFAEAQVKQERGEAMQKEIDALEMNNTWEISTLLPGKNTVGCSWIYKTKLKPDGSIERYKARLVAKGFSQVEGMDYNDCFAPVAKSITIRLFLAVAAARNWPLHYLDVNKAFLYGTLDEVIYMEPPEGYQIPPGMVCKLKKSLYGLKQASR</sequence>
<evidence type="ECO:0000256" key="1">
    <source>
        <dbReference type="SAM" id="MobiDB-lite"/>
    </source>
</evidence>
<feature type="compositionally biased region" description="Basic and acidic residues" evidence="1">
    <location>
        <begin position="1"/>
        <end position="18"/>
    </location>
</feature>
<proteinExistence type="predicted"/>
<feature type="domain" description="Reverse transcriptase Ty1/copia-type" evidence="2">
    <location>
        <begin position="104"/>
        <end position="229"/>
    </location>
</feature>
<reference evidence="3" key="1">
    <citation type="submission" date="2020-06" db="EMBL/GenBank/DDBJ databases">
        <authorList>
            <person name="Li T."/>
            <person name="Hu X."/>
            <person name="Zhang T."/>
            <person name="Song X."/>
            <person name="Zhang H."/>
            <person name="Dai N."/>
            <person name="Sheng W."/>
            <person name="Hou X."/>
            <person name="Wei L."/>
        </authorList>
    </citation>
    <scope>NUCLEOTIDE SEQUENCE</scope>
    <source>
        <strain evidence="3">KEN1</strain>
        <tissue evidence="3">Leaf</tissue>
    </source>
</reference>
<dbReference type="InterPro" id="IPR013103">
    <property type="entry name" value="RVT_2"/>
</dbReference>
<gene>
    <name evidence="3" type="ORF">Slati_0401600</name>
</gene>
<accession>A0AAW2XUD0</accession>
<dbReference type="SUPFAM" id="SSF56672">
    <property type="entry name" value="DNA/RNA polymerases"/>
    <property type="match status" value="1"/>
</dbReference>
<reference evidence="3" key="2">
    <citation type="journal article" date="2024" name="Plant">
        <title>Genomic evolution and insights into agronomic trait innovations of Sesamum species.</title>
        <authorList>
            <person name="Miao H."/>
            <person name="Wang L."/>
            <person name="Qu L."/>
            <person name="Liu H."/>
            <person name="Sun Y."/>
            <person name="Le M."/>
            <person name="Wang Q."/>
            <person name="Wei S."/>
            <person name="Zheng Y."/>
            <person name="Lin W."/>
            <person name="Duan Y."/>
            <person name="Cao H."/>
            <person name="Xiong S."/>
            <person name="Wang X."/>
            <person name="Wei L."/>
            <person name="Li C."/>
            <person name="Ma Q."/>
            <person name="Ju M."/>
            <person name="Zhao R."/>
            <person name="Li G."/>
            <person name="Mu C."/>
            <person name="Tian Q."/>
            <person name="Mei H."/>
            <person name="Zhang T."/>
            <person name="Gao T."/>
            <person name="Zhang H."/>
        </authorList>
    </citation>
    <scope>NUCLEOTIDE SEQUENCE</scope>
    <source>
        <strain evidence="3">KEN1</strain>
    </source>
</reference>
<dbReference type="Pfam" id="PF07727">
    <property type="entry name" value="RVT_2"/>
    <property type="match status" value="1"/>
</dbReference>
<dbReference type="EMBL" id="JACGWN010000002">
    <property type="protein sequence ID" value="KAL0457744.1"/>
    <property type="molecule type" value="Genomic_DNA"/>
</dbReference>